<evidence type="ECO:0000313" key="3">
    <source>
        <dbReference type="Proteomes" id="UP000321595"/>
    </source>
</evidence>
<organism evidence="2 3">
    <name type="scientific">Microvenator marinus</name>
    <dbReference type="NCBI Taxonomy" id="2600177"/>
    <lineage>
        <taxon>Bacteria</taxon>
        <taxon>Deltaproteobacteria</taxon>
        <taxon>Bradymonadales</taxon>
        <taxon>Microvenatoraceae</taxon>
        <taxon>Microvenator</taxon>
    </lineage>
</organism>
<accession>A0A5B8XSZ4</accession>
<name>A0A5B8XSZ4_9DELT</name>
<dbReference type="AlphaFoldDB" id="A0A5B8XSZ4"/>
<feature type="transmembrane region" description="Helical" evidence="1">
    <location>
        <begin position="516"/>
        <end position="542"/>
    </location>
</feature>
<keyword evidence="1" id="KW-0812">Transmembrane</keyword>
<sequence>MNFPKFISSGQSPLVLLILLASFNLYAAEWKSKDYRLLKVEHGQVVESYLYPAPVKNVEVQADHISLELVSNDGTSLKIQHDPEFLGRGPWSSFTKAHMERRSELPDAIHELEAIDQAAWREALPELVALQVEDPTDPLPPLYRALGRGILGDSDKLGANLARAEELSTHWVDTLALCGVAERLVVSHGLSESYAQKACDKVLPAFEKSGMRPDFVWNLVIMVVVTHDLRAAMQAAVNAGDAKSADRIASRFHTFFPGAEGSPMAWRALSDWLAANQKPEEAKVWKARADELKESPSHRLFQGQTRRIDLALLVLSTFGFVMVLVGFASGRASALRNPTREGLKRWIVVPSLPEVLGVLVFLGFVGWATHVATRGVSEVGIMASAPLGAMQQGYSDPEVITWLEGLMASPERDEFLKVAKAEQDSLVKGTHHTEVLPSAEAFAKMVRAHADATKSSNPLAIFQMASAIDAPSTGERGLLAQVSGPFFLSLSAFSLLLIFFVLGRQAAFGFGPKSRVFYLVPASSAGVLAVVVAFLFVAPLLYLLTPVGSILTDISVPSVNKFYGLEGVGMAWESKPDKLWFILALIASLAIHGFTTWSSVRRSVE</sequence>
<proteinExistence type="predicted"/>
<keyword evidence="1" id="KW-1133">Transmembrane helix</keyword>
<keyword evidence="1" id="KW-0472">Membrane</keyword>
<dbReference type="KEGG" id="bbae:FRD01_15865"/>
<dbReference type="Proteomes" id="UP000321595">
    <property type="component" value="Chromosome"/>
</dbReference>
<feature type="transmembrane region" description="Helical" evidence="1">
    <location>
        <begin position="579"/>
        <end position="600"/>
    </location>
</feature>
<reference evidence="2 3" key="1">
    <citation type="submission" date="2019-08" db="EMBL/GenBank/DDBJ databases">
        <authorList>
            <person name="Liang Q."/>
        </authorList>
    </citation>
    <scope>NUCLEOTIDE SEQUENCE [LARGE SCALE GENOMIC DNA]</scope>
    <source>
        <strain evidence="2 3">V1718</strain>
    </source>
</reference>
<gene>
    <name evidence="2" type="ORF">FRD01_15865</name>
</gene>
<feature type="transmembrane region" description="Helical" evidence="1">
    <location>
        <begin position="310"/>
        <end position="334"/>
    </location>
</feature>
<feature type="transmembrane region" description="Helical" evidence="1">
    <location>
        <begin position="346"/>
        <end position="368"/>
    </location>
</feature>
<dbReference type="EMBL" id="CP042467">
    <property type="protein sequence ID" value="QED28684.1"/>
    <property type="molecule type" value="Genomic_DNA"/>
</dbReference>
<evidence type="ECO:0000256" key="1">
    <source>
        <dbReference type="SAM" id="Phobius"/>
    </source>
</evidence>
<protein>
    <submittedName>
        <fullName evidence="2">Uncharacterized protein</fullName>
    </submittedName>
</protein>
<keyword evidence="3" id="KW-1185">Reference proteome</keyword>
<feature type="transmembrane region" description="Helical" evidence="1">
    <location>
        <begin position="486"/>
        <end position="504"/>
    </location>
</feature>
<dbReference type="RefSeq" id="WP_146961330.1">
    <property type="nucleotide sequence ID" value="NZ_CP042467.1"/>
</dbReference>
<evidence type="ECO:0000313" key="2">
    <source>
        <dbReference type="EMBL" id="QED28684.1"/>
    </source>
</evidence>